<evidence type="ECO:0000313" key="4">
    <source>
        <dbReference type="EMBL" id="MFI2474173.1"/>
    </source>
</evidence>
<dbReference type="CDD" id="cd00833">
    <property type="entry name" value="PKS"/>
    <property type="match status" value="1"/>
</dbReference>
<accession>A0ABW7WZ94</accession>
<dbReference type="PANTHER" id="PTHR43775">
    <property type="entry name" value="FATTY ACID SYNTHASE"/>
    <property type="match status" value="1"/>
</dbReference>
<dbReference type="InterPro" id="IPR016039">
    <property type="entry name" value="Thiolase-like"/>
</dbReference>
<dbReference type="InterPro" id="IPR050091">
    <property type="entry name" value="PKS_NRPS_Biosynth_Enz"/>
</dbReference>
<keyword evidence="5" id="KW-1185">Reference proteome</keyword>
<protein>
    <submittedName>
        <fullName evidence="4">Beta-ketoacyl synthase N-terminal-like domain-containing protein</fullName>
    </submittedName>
</protein>
<dbReference type="Gene3D" id="3.40.47.10">
    <property type="match status" value="1"/>
</dbReference>
<feature type="domain" description="Ketosynthase family 3 (KS3)" evidence="3">
    <location>
        <begin position="37"/>
        <end position="452"/>
    </location>
</feature>
<keyword evidence="1 2" id="KW-0808">Transferase</keyword>
<evidence type="ECO:0000313" key="5">
    <source>
        <dbReference type="Proteomes" id="UP001611415"/>
    </source>
</evidence>
<dbReference type="EMBL" id="JBIRYO010000006">
    <property type="protein sequence ID" value="MFI2474173.1"/>
    <property type="molecule type" value="Genomic_DNA"/>
</dbReference>
<dbReference type="PROSITE" id="PS00606">
    <property type="entry name" value="KS3_1"/>
    <property type="match status" value="1"/>
</dbReference>
<dbReference type="PROSITE" id="PS52004">
    <property type="entry name" value="KS3_2"/>
    <property type="match status" value="1"/>
</dbReference>
<dbReference type="Pfam" id="PF00109">
    <property type="entry name" value="ketoacyl-synt"/>
    <property type="match status" value="1"/>
</dbReference>
<dbReference type="InterPro" id="IPR018201">
    <property type="entry name" value="Ketoacyl_synth_AS"/>
</dbReference>
<dbReference type="InterPro" id="IPR014030">
    <property type="entry name" value="Ketoacyl_synth_N"/>
</dbReference>
<dbReference type="PANTHER" id="PTHR43775:SF51">
    <property type="entry name" value="INACTIVE PHENOLPHTHIOCEROL SYNTHESIS POLYKETIDE SYNTHASE TYPE I PKS1-RELATED"/>
    <property type="match status" value="1"/>
</dbReference>
<proteinExistence type="inferred from homology"/>
<dbReference type="InterPro" id="IPR014031">
    <property type="entry name" value="Ketoacyl_synth_C"/>
</dbReference>
<name>A0ABW7WZ94_9NOCA</name>
<organism evidence="4 5">
    <name type="scientific">Nocardia xishanensis</name>
    <dbReference type="NCBI Taxonomy" id="238964"/>
    <lineage>
        <taxon>Bacteria</taxon>
        <taxon>Bacillati</taxon>
        <taxon>Actinomycetota</taxon>
        <taxon>Actinomycetes</taxon>
        <taxon>Mycobacteriales</taxon>
        <taxon>Nocardiaceae</taxon>
        <taxon>Nocardia</taxon>
    </lineage>
</organism>
<dbReference type="SMART" id="SM00825">
    <property type="entry name" value="PKS_KS"/>
    <property type="match status" value="1"/>
</dbReference>
<sequence>MDEIDTATVGEPDNVALRRATETIKRLRAQLDQRSHAGPIAVIGVGLRLAGGISDLDGFWAALREGRDLIGDMPMHRRWPFEDEWERLPTRGSFIDDALDFDPNFFGISPRAAQAIDPQHRMLLEVAWEALCHSGTDPDGLRGAAVGTFIGISGRQDYADWARRYADAHWALGNGHSFAAGRIAYTFGFTGPAVAFDTACSSSLVAITHAVQSLRRGETEIAVAGGVNLILAPGSTRVINRTGSLAPDGLCKAFDARANGFVRGEGCGLIVLKRLADAERDNDRVLGVIHGSALNQDGRSSGFSAPNGDAQRRLIEAAITDAACSPADLGLVEAHGTGTALGDPIEMSAIVAALAARNGGRTLHVGSLKTNFGHLEAASGALGLIKALLCVRDRVIPPLLHFDTLNPRVDLNGTGIRLSNQATSWSTAQSGPLAGVSSFGIIGTNAHVIVGQATSTEAMRDDRTPTETTRAQWNRVPCVPGFLGDLPPSYATVR</sequence>
<dbReference type="Pfam" id="PF02801">
    <property type="entry name" value="Ketoacyl-synt_C"/>
    <property type="match status" value="1"/>
</dbReference>
<evidence type="ECO:0000256" key="1">
    <source>
        <dbReference type="ARBA" id="ARBA00022679"/>
    </source>
</evidence>
<evidence type="ECO:0000256" key="2">
    <source>
        <dbReference type="RuleBase" id="RU003694"/>
    </source>
</evidence>
<dbReference type="InterPro" id="IPR020841">
    <property type="entry name" value="PKS_Beta-ketoAc_synthase_dom"/>
</dbReference>
<gene>
    <name evidence="4" type="ORF">ACH49W_12425</name>
</gene>
<dbReference type="SUPFAM" id="SSF53901">
    <property type="entry name" value="Thiolase-like"/>
    <property type="match status" value="1"/>
</dbReference>
<comment type="caution">
    <text evidence="4">The sequence shown here is derived from an EMBL/GenBank/DDBJ whole genome shotgun (WGS) entry which is preliminary data.</text>
</comment>
<comment type="similarity">
    <text evidence="2">Belongs to the thiolase-like superfamily. Beta-ketoacyl-ACP synthases family.</text>
</comment>
<dbReference type="RefSeq" id="WP_397092585.1">
    <property type="nucleotide sequence ID" value="NZ_JBIRYO010000006.1"/>
</dbReference>
<reference evidence="4 5" key="1">
    <citation type="submission" date="2024-10" db="EMBL/GenBank/DDBJ databases">
        <title>The Natural Products Discovery Center: Release of the First 8490 Sequenced Strains for Exploring Actinobacteria Biosynthetic Diversity.</title>
        <authorList>
            <person name="Kalkreuter E."/>
            <person name="Kautsar S.A."/>
            <person name="Yang D."/>
            <person name="Bader C.D."/>
            <person name="Teijaro C.N."/>
            <person name="Fluegel L."/>
            <person name="Davis C.M."/>
            <person name="Simpson J.R."/>
            <person name="Lauterbach L."/>
            <person name="Steele A.D."/>
            <person name="Gui C."/>
            <person name="Meng S."/>
            <person name="Li G."/>
            <person name="Viehrig K."/>
            <person name="Ye F."/>
            <person name="Su P."/>
            <person name="Kiefer A.F."/>
            <person name="Nichols A."/>
            <person name="Cepeda A.J."/>
            <person name="Yan W."/>
            <person name="Fan B."/>
            <person name="Jiang Y."/>
            <person name="Adhikari A."/>
            <person name="Zheng C.-J."/>
            <person name="Schuster L."/>
            <person name="Cowan T.M."/>
            <person name="Smanski M.J."/>
            <person name="Chevrette M.G."/>
            <person name="De Carvalho L.P.S."/>
            <person name="Shen B."/>
        </authorList>
    </citation>
    <scope>NUCLEOTIDE SEQUENCE [LARGE SCALE GENOMIC DNA]</scope>
    <source>
        <strain evidence="4 5">NPDC019275</strain>
    </source>
</reference>
<dbReference type="Proteomes" id="UP001611415">
    <property type="component" value="Unassembled WGS sequence"/>
</dbReference>
<evidence type="ECO:0000259" key="3">
    <source>
        <dbReference type="PROSITE" id="PS52004"/>
    </source>
</evidence>